<dbReference type="Proteomes" id="UP000015453">
    <property type="component" value="Unassembled WGS sequence"/>
</dbReference>
<accession>S8EP19</accession>
<proteinExistence type="predicted"/>
<sequence length="185" mass="21147">MTSLPVCVDFLIELTMDRAVGLERVCSDVNNAFLHGYLDETIYIQPPEGYSAKTGKGEIRTHEEDKLWLVEKRIWVSDEHAGEKPVSEGGTDRPSRFFEKVYNRRKGEQYIPPEDPTRPSDESSETMEEGDSTEKNGNSQGLLGGEDEVLKEARALRVRIQSFNARYRKNRSSRSEGWTKKTFIL</sequence>
<reference evidence="2 3" key="1">
    <citation type="journal article" date="2013" name="BMC Genomics">
        <title>The miniature genome of a carnivorous plant Genlisea aurea contains a low number of genes and short non-coding sequences.</title>
        <authorList>
            <person name="Leushkin E.V."/>
            <person name="Sutormin R.A."/>
            <person name="Nabieva E.R."/>
            <person name="Penin A.A."/>
            <person name="Kondrashov A.S."/>
            <person name="Logacheva M.D."/>
        </authorList>
    </citation>
    <scope>NUCLEOTIDE SEQUENCE [LARGE SCALE GENOMIC DNA]</scope>
</reference>
<dbReference type="EMBL" id="AUSU01000018">
    <property type="protein sequence ID" value="EPS74637.1"/>
    <property type="molecule type" value="Genomic_DNA"/>
</dbReference>
<evidence type="ECO:0000313" key="3">
    <source>
        <dbReference type="Proteomes" id="UP000015453"/>
    </source>
</evidence>
<evidence type="ECO:0000256" key="1">
    <source>
        <dbReference type="SAM" id="MobiDB-lite"/>
    </source>
</evidence>
<feature type="region of interest" description="Disordered" evidence="1">
    <location>
        <begin position="108"/>
        <end position="148"/>
    </location>
</feature>
<dbReference type="AlphaFoldDB" id="S8EP19"/>
<evidence type="ECO:0008006" key="4">
    <source>
        <dbReference type="Google" id="ProtNLM"/>
    </source>
</evidence>
<gene>
    <name evidence="2" type="ORF">M569_00116</name>
</gene>
<comment type="caution">
    <text evidence="2">The sequence shown here is derived from an EMBL/GenBank/DDBJ whole genome shotgun (WGS) entry which is preliminary data.</text>
</comment>
<evidence type="ECO:0000313" key="2">
    <source>
        <dbReference type="EMBL" id="EPS74637.1"/>
    </source>
</evidence>
<protein>
    <recommendedName>
        <fullName evidence="4">Reverse transcriptase Ty1/copia-type domain-containing protein</fullName>
    </recommendedName>
</protein>
<dbReference type="OrthoDB" id="913156at2759"/>
<feature type="compositionally biased region" description="Acidic residues" evidence="1">
    <location>
        <begin position="122"/>
        <end position="131"/>
    </location>
</feature>
<keyword evidence="3" id="KW-1185">Reference proteome</keyword>
<name>S8EP19_9LAMI</name>
<organism evidence="2 3">
    <name type="scientific">Genlisea aurea</name>
    <dbReference type="NCBI Taxonomy" id="192259"/>
    <lineage>
        <taxon>Eukaryota</taxon>
        <taxon>Viridiplantae</taxon>
        <taxon>Streptophyta</taxon>
        <taxon>Embryophyta</taxon>
        <taxon>Tracheophyta</taxon>
        <taxon>Spermatophyta</taxon>
        <taxon>Magnoliopsida</taxon>
        <taxon>eudicotyledons</taxon>
        <taxon>Gunneridae</taxon>
        <taxon>Pentapetalae</taxon>
        <taxon>asterids</taxon>
        <taxon>lamiids</taxon>
        <taxon>Lamiales</taxon>
        <taxon>Lentibulariaceae</taxon>
        <taxon>Genlisea</taxon>
    </lineage>
</organism>